<feature type="compositionally biased region" description="Basic and acidic residues" evidence="5">
    <location>
        <begin position="176"/>
        <end position="190"/>
    </location>
</feature>
<evidence type="ECO:0000256" key="1">
    <source>
        <dbReference type="ARBA" id="ARBA00004123"/>
    </source>
</evidence>
<protein>
    <recommendedName>
        <fullName evidence="6">BHLH domain-containing protein</fullName>
    </recommendedName>
</protein>
<reference evidence="7 8" key="1">
    <citation type="journal article" date="2018" name="Mol. Biol. Evol.">
        <title>Broad Genomic Sampling Reveals a Smut Pathogenic Ancestry of the Fungal Clade Ustilaginomycotina.</title>
        <authorList>
            <person name="Kijpornyongpan T."/>
            <person name="Mondo S.J."/>
            <person name="Barry K."/>
            <person name="Sandor L."/>
            <person name="Lee J."/>
            <person name="Lipzen A."/>
            <person name="Pangilinan J."/>
            <person name="LaButti K."/>
            <person name="Hainaut M."/>
            <person name="Henrissat B."/>
            <person name="Grigoriev I.V."/>
            <person name="Spatafora J.W."/>
            <person name="Aime M.C."/>
        </authorList>
    </citation>
    <scope>NUCLEOTIDE SEQUENCE [LARGE SCALE GENOMIC DNA]</scope>
    <source>
        <strain evidence="7 8">MCA 4718</strain>
    </source>
</reference>
<dbReference type="EMBL" id="KZ819323">
    <property type="protein sequence ID" value="PWN22357.1"/>
    <property type="molecule type" value="Genomic_DNA"/>
</dbReference>
<feature type="region of interest" description="Disordered" evidence="5">
    <location>
        <begin position="405"/>
        <end position="445"/>
    </location>
</feature>
<dbReference type="STRING" id="1684307.A0A316UAW4"/>
<feature type="compositionally biased region" description="Low complexity" evidence="5">
    <location>
        <begin position="12"/>
        <end position="26"/>
    </location>
</feature>
<keyword evidence="8" id="KW-1185">Reference proteome</keyword>
<feature type="region of interest" description="Disordered" evidence="5">
    <location>
        <begin position="176"/>
        <end position="363"/>
    </location>
</feature>
<evidence type="ECO:0000259" key="6">
    <source>
        <dbReference type="PROSITE" id="PS50888"/>
    </source>
</evidence>
<dbReference type="SMART" id="SM00353">
    <property type="entry name" value="HLH"/>
    <property type="match status" value="1"/>
</dbReference>
<feature type="compositionally biased region" description="Polar residues" evidence="5">
    <location>
        <begin position="246"/>
        <end position="269"/>
    </location>
</feature>
<name>A0A316UAW4_9BASI</name>
<dbReference type="InterPro" id="IPR051732">
    <property type="entry name" value="USF"/>
</dbReference>
<feature type="compositionally biased region" description="Acidic residues" evidence="5">
    <location>
        <begin position="276"/>
        <end position="304"/>
    </location>
</feature>
<gene>
    <name evidence="7" type="ORF">BCV69DRAFT_297649</name>
</gene>
<keyword evidence="2" id="KW-0805">Transcription regulation</keyword>
<dbReference type="AlphaFoldDB" id="A0A316UAW4"/>
<keyword evidence="4" id="KW-0539">Nucleus</keyword>
<dbReference type="GO" id="GO:0000978">
    <property type="term" value="F:RNA polymerase II cis-regulatory region sequence-specific DNA binding"/>
    <property type="evidence" value="ECO:0007669"/>
    <property type="project" value="TreeGrafter"/>
</dbReference>
<feature type="compositionally biased region" description="Pro residues" evidence="5">
    <location>
        <begin position="27"/>
        <end position="37"/>
    </location>
</feature>
<feature type="domain" description="BHLH" evidence="6">
    <location>
        <begin position="49"/>
        <end position="135"/>
    </location>
</feature>
<dbReference type="OrthoDB" id="690068at2759"/>
<accession>A0A316UAW4</accession>
<comment type="subcellular location">
    <subcellularLocation>
        <location evidence="1">Nucleus</location>
    </subcellularLocation>
</comment>
<dbReference type="PANTHER" id="PTHR46117:SF3">
    <property type="entry name" value="FI24210P1"/>
    <property type="match status" value="1"/>
</dbReference>
<dbReference type="GeneID" id="37015871"/>
<dbReference type="InterPro" id="IPR011598">
    <property type="entry name" value="bHLH_dom"/>
</dbReference>
<dbReference type="PROSITE" id="PS50888">
    <property type="entry name" value="BHLH"/>
    <property type="match status" value="1"/>
</dbReference>
<evidence type="ECO:0000256" key="4">
    <source>
        <dbReference type="ARBA" id="ARBA00023242"/>
    </source>
</evidence>
<dbReference type="Gene3D" id="4.10.280.10">
    <property type="entry name" value="Helix-loop-helix DNA-binding domain"/>
    <property type="match status" value="1"/>
</dbReference>
<dbReference type="SUPFAM" id="SSF47459">
    <property type="entry name" value="HLH, helix-loop-helix DNA-binding domain"/>
    <property type="match status" value="1"/>
</dbReference>
<dbReference type="PANTHER" id="PTHR46117">
    <property type="entry name" value="FI24210P1"/>
    <property type="match status" value="1"/>
</dbReference>
<evidence type="ECO:0000256" key="2">
    <source>
        <dbReference type="ARBA" id="ARBA00023015"/>
    </source>
</evidence>
<organism evidence="7 8">
    <name type="scientific">Pseudomicrostroma glucosiphilum</name>
    <dbReference type="NCBI Taxonomy" id="1684307"/>
    <lineage>
        <taxon>Eukaryota</taxon>
        <taxon>Fungi</taxon>
        <taxon>Dikarya</taxon>
        <taxon>Basidiomycota</taxon>
        <taxon>Ustilaginomycotina</taxon>
        <taxon>Exobasidiomycetes</taxon>
        <taxon>Microstromatales</taxon>
        <taxon>Microstromatales incertae sedis</taxon>
        <taxon>Pseudomicrostroma</taxon>
    </lineage>
</organism>
<dbReference type="GO" id="GO:0005634">
    <property type="term" value="C:nucleus"/>
    <property type="evidence" value="ECO:0007669"/>
    <property type="project" value="UniProtKB-SubCell"/>
</dbReference>
<dbReference type="GO" id="GO:0000981">
    <property type="term" value="F:DNA-binding transcription factor activity, RNA polymerase II-specific"/>
    <property type="evidence" value="ECO:0007669"/>
    <property type="project" value="TreeGrafter"/>
</dbReference>
<dbReference type="InterPro" id="IPR036638">
    <property type="entry name" value="HLH_DNA-bd_sf"/>
</dbReference>
<sequence>MVAPSQKQIIDSPVVSASSSSSSTSLSPPPAPTPTPAAAPAQRKSRVLSRKTHHSVIERRRREKINERLIRLQCLIPACREEALDLLSTKPPKAARGKGVSPETKAKEIERSLSGEMVLEKLCIISHSVDYILELQTQVAAYRKLCMCDPPVGDEMQPRDHQLHVEYAHEGILHRANKEEDGGVGSERDGSPSVGGTGRNSDTLISPATKVGAGSFKRKRHWGSNRIPKPTATAPSSVKRTRVDSRQSTSRPTASSVSPTHETVESLCNTDVESHDNDDDDDDDDESEEESHEAVTEPEVDDEGYLAFSTDSNSSIDTKVPSPDPSTPGSLTTSRRPSLLSPSTYQLPPIQQQQQQQQQYPASFPSLQSAPTHRARLRLQRVPGILSLGLGLTPDDRLGHRMYSRYPATGQPLPQVHTEGEDAEAGSSASASARVVQERGKRCWE</sequence>
<dbReference type="Pfam" id="PF00010">
    <property type="entry name" value="HLH"/>
    <property type="match status" value="1"/>
</dbReference>
<dbReference type="GO" id="GO:0046983">
    <property type="term" value="F:protein dimerization activity"/>
    <property type="evidence" value="ECO:0007669"/>
    <property type="project" value="InterPro"/>
</dbReference>
<evidence type="ECO:0000313" key="8">
    <source>
        <dbReference type="Proteomes" id="UP000245942"/>
    </source>
</evidence>
<feature type="compositionally biased region" description="Basic and acidic residues" evidence="5">
    <location>
        <begin position="436"/>
        <end position="445"/>
    </location>
</feature>
<evidence type="ECO:0000313" key="7">
    <source>
        <dbReference type="EMBL" id="PWN22357.1"/>
    </source>
</evidence>
<dbReference type="Proteomes" id="UP000245942">
    <property type="component" value="Unassembled WGS sequence"/>
</dbReference>
<evidence type="ECO:0000256" key="5">
    <source>
        <dbReference type="SAM" id="MobiDB-lite"/>
    </source>
</evidence>
<evidence type="ECO:0000256" key="3">
    <source>
        <dbReference type="ARBA" id="ARBA00023163"/>
    </source>
</evidence>
<feature type="compositionally biased region" description="Basic residues" evidence="5">
    <location>
        <begin position="43"/>
        <end position="54"/>
    </location>
</feature>
<keyword evidence="3" id="KW-0804">Transcription</keyword>
<proteinExistence type="predicted"/>
<feature type="compositionally biased region" description="Low complexity" evidence="5">
    <location>
        <begin position="330"/>
        <end position="344"/>
    </location>
</feature>
<feature type="region of interest" description="Disordered" evidence="5">
    <location>
        <begin position="1"/>
        <end position="56"/>
    </location>
</feature>
<dbReference type="RefSeq" id="XP_025349517.1">
    <property type="nucleotide sequence ID" value="XM_025494137.1"/>
</dbReference>